<gene>
    <name evidence="4" type="ORF">EDD29_7889</name>
</gene>
<evidence type="ECO:0000313" key="5">
    <source>
        <dbReference type="Proteomes" id="UP000272400"/>
    </source>
</evidence>
<proteinExistence type="predicted"/>
<evidence type="ECO:0000313" key="4">
    <source>
        <dbReference type="EMBL" id="ROO90171.1"/>
    </source>
</evidence>
<dbReference type="InterPro" id="IPR019734">
    <property type="entry name" value="TPR_rpt"/>
</dbReference>
<keyword evidence="5" id="KW-1185">Reference proteome</keyword>
<evidence type="ECO:0000256" key="3">
    <source>
        <dbReference type="PROSITE-ProRule" id="PRU00339"/>
    </source>
</evidence>
<dbReference type="InterPro" id="IPR029056">
    <property type="entry name" value="Ribokinase-like"/>
</dbReference>
<dbReference type="RefSeq" id="WP_246053230.1">
    <property type="nucleotide sequence ID" value="NZ_RJKE01000001.1"/>
</dbReference>
<dbReference type="EMBL" id="RJKE01000001">
    <property type="protein sequence ID" value="ROO90171.1"/>
    <property type="molecule type" value="Genomic_DNA"/>
</dbReference>
<dbReference type="AlphaFoldDB" id="A0A3N1D9K0"/>
<dbReference type="SMART" id="SM00028">
    <property type="entry name" value="TPR"/>
    <property type="match status" value="8"/>
</dbReference>
<evidence type="ECO:0000256" key="2">
    <source>
        <dbReference type="ARBA" id="ARBA00022803"/>
    </source>
</evidence>
<dbReference type="SUPFAM" id="SSF48452">
    <property type="entry name" value="TPR-like"/>
    <property type="match status" value="1"/>
</dbReference>
<dbReference type="Pfam" id="PF14559">
    <property type="entry name" value="TPR_19"/>
    <property type="match status" value="1"/>
</dbReference>
<accession>A0A3N1D9K0</accession>
<dbReference type="Pfam" id="PF13432">
    <property type="entry name" value="TPR_16"/>
    <property type="match status" value="2"/>
</dbReference>
<evidence type="ECO:0000256" key="1">
    <source>
        <dbReference type="ARBA" id="ARBA00022737"/>
    </source>
</evidence>
<comment type="caution">
    <text evidence="4">The sequence shown here is derived from an EMBL/GenBank/DDBJ whole genome shotgun (WGS) entry which is preliminary data.</text>
</comment>
<dbReference type="SUPFAM" id="SSF53613">
    <property type="entry name" value="Ribokinase-like"/>
    <property type="match status" value="1"/>
</dbReference>
<name>A0A3N1D9K0_9ACTN</name>
<sequence>MPLLTVDTPVLPQGLPRLLATADADRGTGGPYAAAAVLARALFPRAPAELIAARDIELRAIAPDLPVPLARATLSDTVPRPERILIPAPQRTLRVANGFAEFVRDALAGPAAFLVTGYAAADPADREIVDVLVRRVPDLTVVVCDLPDPAAGSAPAPFWDGPADGSAAIRAAVEWCQERGCHHAVVELGRRGLAVAEPDGDDWWAIVHAVAVGLGALEREEEAEEVLGMARSVTTDPARQSTMAYTSAMLLTRHHDPARRDLEAALGWVNIGIALCGLLPEQADRAVKLGFDMNGKALIKSRLGRPGEAMELVEAAIALADADLADGAQRIHRLVLRANRAQLRVRAGDLDAALADLDAVIAADPGYPDYYIDRGNILAGLGREDAALADYRTAARVGPPFAEAYFNCAEIGYARGDHAGALADLDYALELDPDFIDALVNRAGLLTAAEEYPRARADVDRGLAVDPGNPYLLCALGQIEQAAGDPVRARAAFDGAVRADPSLAVAWAGRGMLAYARGEVEAAIADLGHAVDLAEEPGLLFNRALALRAAGRSAEAAADLARAHTLAPDDQEITEALAAAGTAAPPGAA</sequence>
<dbReference type="Gene3D" id="1.25.40.10">
    <property type="entry name" value="Tetratricopeptide repeat domain"/>
    <property type="match status" value="3"/>
</dbReference>
<reference evidence="4 5" key="1">
    <citation type="submission" date="2018-11" db="EMBL/GenBank/DDBJ databases">
        <title>Sequencing the genomes of 1000 actinobacteria strains.</title>
        <authorList>
            <person name="Klenk H.-P."/>
        </authorList>
    </citation>
    <scope>NUCLEOTIDE SEQUENCE [LARGE SCALE GENOMIC DNA]</scope>
    <source>
        <strain evidence="4 5">DSM 44254</strain>
    </source>
</reference>
<keyword evidence="1" id="KW-0677">Repeat</keyword>
<organism evidence="4 5">
    <name type="scientific">Actinocorallia herbida</name>
    <dbReference type="NCBI Taxonomy" id="58109"/>
    <lineage>
        <taxon>Bacteria</taxon>
        <taxon>Bacillati</taxon>
        <taxon>Actinomycetota</taxon>
        <taxon>Actinomycetes</taxon>
        <taxon>Streptosporangiales</taxon>
        <taxon>Thermomonosporaceae</taxon>
        <taxon>Actinocorallia</taxon>
    </lineage>
</organism>
<dbReference type="Proteomes" id="UP000272400">
    <property type="component" value="Unassembled WGS sequence"/>
</dbReference>
<dbReference type="InterPro" id="IPR011990">
    <property type="entry name" value="TPR-like_helical_dom_sf"/>
</dbReference>
<dbReference type="InterPro" id="IPR050498">
    <property type="entry name" value="Ycf3"/>
</dbReference>
<protein>
    <submittedName>
        <fullName evidence="4">Tetratricopeptide repeat protein</fullName>
    </submittedName>
</protein>
<dbReference type="PANTHER" id="PTHR44858">
    <property type="entry name" value="TETRATRICOPEPTIDE REPEAT PROTEIN 6"/>
    <property type="match status" value="1"/>
</dbReference>
<dbReference type="PANTHER" id="PTHR44858:SF1">
    <property type="entry name" value="UDP-N-ACETYLGLUCOSAMINE--PEPTIDE N-ACETYLGLUCOSAMINYLTRANSFERASE SPINDLY-RELATED"/>
    <property type="match status" value="1"/>
</dbReference>
<dbReference type="PROSITE" id="PS50005">
    <property type="entry name" value="TPR"/>
    <property type="match status" value="1"/>
</dbReference>
<feature type="repeat" description="TPR" evidence="3">
    <location>
        <begin position="402"/>
        <end position="435"/>
    </location>
</feature>
<keyword evidence="2 3" id="KW-0802">TPR repeat</keyword>